<dbReference type="SUPFAM" id="SSF49899">
    <property type="entry name" value="Concanavalin A-like lectins/glucanases"/>
    <property type="match status" value="1"/>
</dbReference>
<dbReference type="Gene3D" id="3.10.100.10">
    <property type="entry name" value="Mannose-Binding Protein A, subunit A"/>
    <property type="match status" value="1"/>
</dbReference>
<dbReference type="GO" id="GO:0005112">
    <property type="term" value="F:Notch binding"/>
    <property type="evidence" value="ECO:0007669"/>
    <property type="project" value="TreeGrafter"/>
</dbReference>
<dbReference type="PANTHER" id="PTHR12916">
    <property type="entry name" value="CYTOCHROME C OXIDASE POLYPEPTIDE VIC-2"/>
    <property type="match status" value="1"/>
</dbReference>
<feature type="region of interest" description="Disordered" evidence="19">
    <location>
        <begin position="4037"/>
        <end position="4060"/>
    </location>
</feature>
<dbReference type="Gene3D" id="2.10.70.10">
    <property type="entry name" value="Complement Module, domain 1"/>
    <property type="match status" value="8"/>
</dbReference>
<dbReference type="FunFam" id="2.10.25.10:FF:000143">
    <property type="entry name" value="Protein crumbs 1"/>
    <property type="match status" value="1"/>
</dbReference>
<evidence type="ECO:0000259" key="22">
    <source>
        <dbReference type="PROSITE" id="PS01180"/>
    </source>
</evidence>
<dbReference type="SUPFAM" id="SSF57535">
    <property type="entry name" value="Complement control module/SCR domain"/>
    <property type="match status" value="8"/>
</dbReference>
<feature type="domain" description="CUB" evidence="22">
    <location>
        <begin position="353"/>
        <end position="464"/>
    </location>
</feature>
<dbReference type="PROSITE" id="PS00022">
    <property type="entry name" value="EGF_1"/>
    <property type="match status" value="13"/>
</dbReference>
<keyword evidence="14" id="KW-0966">Cell projection</keyword>
<evidence type="ECO:0000259" key="24">
    <source>
        <dbReference type="PROSITE" id="PS50041"/>
    </source>
</evidence>
<dbReference type="InterPro" id="IPR011641">
    <property type="entry name" value="Tyr-kin_ephrin_A/B_rcpt-like"/>
</dbReference>
<dbReference type="SMART" id="SM00159">
    <property type="entry name" value="PTX"/>
    <property type="match status" value="1"/>
</dbReference>
<dbReference type="InterPro" id="IPR001881">
    <property type="entry name" value="EGF-like_Ca-bd_dom"/>
</dbReference>
<dbReference type="GO" id="GO:0007399">
    <property type="term" value="P:nervous system development"/>
    <property type="evidence" value="ECO:0007669"/>
    <property type="project" value="UniProtKB-ARBA"/>
</dbReference>
<dbReference type="PROSITE" id="PS00010">
    <property type="entry name" value="ASX_HYDROXYL"/>
    <property type="match status" value="13"/>
</dbReference>
<gene>
    <name evidence="27" type="ORF">SNE40_018764</name>
</gene>
<dbReference type="Pfam" id="PF02494">
    <property type="entry name" value="HYR"/>
    <property type="match status" value="1"/>
</dbReference>
<feature type="domain" description="EGF-like" evidence="23">
    <location>
        <begin position="2808"/>
        <end position="2844"/>
    </location>
</feature>
<evidence type="ECO:0000256" key="6">
    <source>
        <dbReference type="ARBA" id="ARBA00022536"/>
    </source>
</evidence>
<sequence>MAKNLGNISAVLLLCVLVLIASTESKRPSYEFEISFQHKPVPWHKCPTGWHKIGRKCYRVFVESVSWDEAEKFCQSFGGTLAIIQGFNKNHGLGQILQEFIADANQNTIVPKRNEAELFSWIGFTQDDKGSFYWSNGLPASEQDGFWSPNNSPFSGSREKKCCDIGLNDTKYGKYRWILHGCESKRPFVCEIRTCERHQKRCSDGRGCICKNWICDGEKDCQDGSDERDCDNSVQCGQTHTGKDGTFQSPNYPQKYPKYSDCQWRIETAVGTKIQLTFDDFDVEKKYDYVDVYDGSNTDSTKLGHYAGKETPEVPLSSGNILIVRLKADQSKEKKGFQATFTAVSFDGERDACGGSLVATTHDSWFSSPQYPQYYPENVVCDWSITAQNAEEVVTLQFADFEFESPYDWVEVRNGDDVSSAVFERFTGASLPKIIISSGNSLFVRMKTDFAYGMQGFNATYKSGCDVLINSGFAKIESPGYGVTNYPNNVNCSWRLVDPKHRHLSLIFDPGFNTEINSDPVRVYTSSRDFVDIFSGKMSPPPTRSNNGEFYVRFTSDRRIQRSGWTAAISYNCENLTVLPPLHINTSSTDYGTIVSYSCDMGYILQGPTVKICDIEGQWRPDEQHPSCILIDCGSPRIPENGLLMNLDKTTYGGVAVYGCLVGHELMGDSRSVCIERGWSHVPECDIIHCPKVLPPENGRVMAEENHYGVSILYFCNPGYRLVGSAQPYCTANKTWSSPTPLCQAFHCPAIEGLLNGVVNVTGRVNVGQVISIICNQGYQPSSDNILTCTTQETYDKPVPSCNDINECSNSVNNNCSNHDCQNLPGSYQCSCKKGYQHPSSTNTSCQDINECASNNGGCDQTCINNDGSYVCSCPAPYELYDGPEIIVDGVLLRPDRSCIAPCIKLDIVRGDIFYHGTVLPDGRYIHPTQAYIDCPPSYVTDGPNKVTCLSSGGWSHNVTRCQATLCPKLDHIANGYVTSQSQKPGSHATYSCYNGYKIEGSQQRICQLITNSDTNQQQHQWTGEKPSCKPVDCGMLNHPSNGLVSVSGTLFGSVATFSCYCGYKVEGSRVRTCTAQGIWSGNNTRCNSRGCSHPGSPLYGSIIGDQQTFPVGSSVNFQCDRKGYTLTGSSSMMCISERQVIPALEKPKYRMKFNAEHQANSTISNYCLDFYSGELENLLQELIDNGMFCETIANLDINVLPDAIATSNSTWLSSKVTIEISADDNVSTSKACMCASEIKRKLTDEMNDPNILDLISSEEVGCSFAKLVANSIQFNDDQWICLPGQELQGDSGACNISNPVCFETCIDRLPEVIEPSTVTMATTTIEALTTFPTNSIYTTITELPITLTTTQSTVELSTTQQLTTAHQDTTTVQDTTTTRDTTIIQETTPVEDTTTTRFITTIPITITTESTTTAQETTTTQYTTANTATTQGPLPTTQGPPPTTQGPLPTTQGPPPTTQGPLPTTQGPPPTTQGPPPTTQGPPTTEGPLPTTQGPPPSTQGPPPSTQGPDMIGIIHPKFHKRSIKHEVKKPIYLLEIVDMLPGVFANITCIDNVHNRINAKTNLLMKRFDTEIGKTQCSYSTDISLLLIHGNIRFKGSFAEIDIVLGLSYDSSSKENVEQCGEELKSYTKTELALLFQEIPGEVVPEYCNEISYTPDRMNISNIYWGCQKGFMFNETAWICVESENDATARPLSVMTIPRIILTFTGSMARDTVIPDYCQIQYEQGLKQVLANLEPHINQEFPKCRNIYISVAHNLSIKLHGKKVDTIAKVHLFPLSTNLTKNDMVECSNILKSAFKSPSSHLVKLIVPSHFVYNCSSLKPALGPESSPMKVYCPTGFVLDAVNHKCIKDESPTLVTTWNVTLNGRYDDNCYDMLKLATIDQLRKLVKSIFIKLINVEMCTTPSRIALSVKPITINRNKPELQVNIVIPLVLVSVNGNIKDTDDCTKEVTQYVQDNLPTSINTILSAISHNCSSPLINTKNIKHDSNWQCFSKQRRFDVSSKTCQIQTKTGAPSHRQKRSIPERRLPKSINNVPYWNSSVPQCIDTRAPEFINCPVKPISVYLGKYGPVPVNITIPTCTDNSLLLPNIRYQPENFRLPYIFRQDTRITITANDSAGNEASCNIDVVLVDNTPPDIVCPYYVNITYDTMDETVLIEYDDVDISTYDYSGLTRITFFPLPLTPIPMMKVILVTAIATDVSGNNATCKFRYLAQSKSCPSWSLETPDNGNKSCTGVVGGAGFSCDVRCPTGFDFAVDKPLQYICRFGAKWIPHNYVPDCTEKIYPSFQLDLFLNFTEDGSGTPECLTLVTNDIFQYLISIIQGACREPHLNTSIIGNSSLAVANRISIKIQLLIHYISTNGHSPQDARNCGQAIKEAINDTVDHVISTEKCGNATWKPPCDSVESDVCLQGHIFKNNYCLACTKGTYADHNVNKCLNCPVGEYQDELAQIQCIECKQGTSTEMEHSKHQDNCIGICVAGQYSDNGLYPCSKCSVGWFQEDSGQYNCTQCPYGYSTHLSGSTHPSNCTEICSEGEFSETGLAPCSECPLHTYSSQIFSVSCGECPNNTVTISVGSTSISDCIVVDQCLKNECINNATCNNYDRYYTCSCQPGFTGELCEINIDECISSPCVNGGSCIDGINSFTCKCPDEYDGDYCETTTDPCDNNPCIYGVCVQKHGNLTCQCFNGYHGERCELDIDECENDQCQNGGKCLNLIDDFFCDCTDTGFEGRYCEDNTDDCCTCSCLNNGKCNDQINGYNCTCLPGFTGDRCETDIDDCQPNHCQNGGICIDRQNGYSCTCKVGYTGGWCEIDIDECEEKPCLNNGVCSDYINYYNCSCPSGFDGNRCENNIDDCLTSTCNINGTEYCIDKINDFTCVCLPFWTGINCNIRVDHCDSSPCYNNATCTSIDDGYYCDCIPDYTGTRCSVHIDDCAAEPCQHDGLCIDRVNNYTCQCADGFDGRDCEINIDECQSNPCHNDGECLDIVNGFTCRCKPGWKDTLCDINIDDCSSQPCLNNATCFDLVNDFRCECLTGYEGKTCSVDIDDCASRPCINNGSCTDLVGDYYCDCLEEFEGKTCNMSIDDCALNNTCLYNSTCIDGWRSVTCLCSPYYTGEDCGKEKTDDYDLLFHGKNGSVCQPNDVSIENTNSSTTLCFWLRFADVAGTGVYLNLLDVSMSTVQPLLVLSSAEFVVSIDNENIVQGDLSVNDGLWHHVCFIFGNGQWQLYLDGEEVTSGNSLTTNLPTRQRLVVGQSYDNEIIDPFHGEISQLNVFSEVLNTSVIYDLSSNCTTRLVGDVLEWRIFDSYIRNDVEIVQPALCGGSKCPPGYRGTKCDIKIDKHPPTIETCPDDIQVITVGEPRIMVDWDEPVFIDDIGIVDIQQTHRPGQTFPLGEYIVSYVAYDAENNSAECNFGVIVKPFDCIRPPAPVLGLAACNGWTHGQYCVVSCIDPVHYDFVEFPPPFYRCGKEGFWDPPRGNPFRFPPCAALFPPSSSIEGSMEFTGLECTDERKKELEVKFIEIMRQLDERLGLCSPKICSYDGIVVECGAADGSRKKRDAVSTYNLKFNLNISSNSSAIQQPNKDFAAEEIEILAKNGDFNVNGFQVDQNSLSVQVVLNCEPGQSSRLMQNDQWRCVNCPAGYYLEGNECVQCDIGQYNDLEKQTSCKSCPDGHTTSALGSTNISDCFSLCEAGSYYSRSTKECVKCPRGEYQDIEGQLQCKSCPIGQTTDSTGATSISNCQDLCGLGEELSVTGECVKCPVGSYRDSLDQAYCLACPYGWTTSSVGSTSVSDCSVVECLSGQYRTVDNTCELCPRGTYQPNKGETMCIACGIGLTTDNKGSVSVDECKPGPVDECELQVDDCDENAECTDEEDGFTCTCNFGYTGNENGSICTDNCNGRCSEHGTCNYDNVGMSFCSCLPGYHGDRCDLMSGVNNAIIGGITGSTVAIIIIIVVVVVIAKRRKTKKKEFQSNNKLHRNKVPALIAFHNGAYDCVDSDSFTHDIDMDSYNTNHWSRSVYSRVNEAEEDISWSDPMEIETSFTVHRSIDKSSSNESSNNSLGPENNTSYF</sequence>
<dbReference type="SUPFAM" id="SSF56436">
    <property type="entry name" value="C-type lectin-like"/>
    <property type="match status" value="1"/>
</dbReference>
<keyword evidence="6 16" id="KW-0245">EGF-like domain</keyword>
<dbReference type="FunFam" id="2.60.120.290:FF:000005">
    <property type="entry name" value="Procollagen C-endopeptidase enhancer 1"/>
    <property type="match status" value="1"/>
</dbReference>
<evidence type="ECO:0000256" key="8">
    <source>
        <dbReference type="ARBA" id="ARBA00022729"/>
    </source>
</evidence>
<feature type="disulfide bond" evidence="16">
    <location>
        <begin position="2988"/>
        <end position="2997"/>
    </location>
</feature>
<evidence type="ECO:0000256" key="16">
    <source>
        <dbReference type="PROSITE-ProRule" id="PRU00076"/>
    </source>
</evidence>
<dbReference type="InterPro" id="IPR001759">
    <property type="entry name" value="PTX_dom"/>
</dbReference>
<dbReference type="PROSITE" id="PS01186">
    <property type="entry name" value="EGF_2"/>
    <property type="match status" value="10"/>
</dbReference>
<feature type="domain" description="EGF-like" evidence="23">
    <location>
        <begin position="3000"/>
        <end position="3036"/>
    </location>
</feature>
<feature type="disulfide bond" evidence="16">
    <location>
        <begin position="3910"/>
        <end position="3919"/>
    </location>
</feature>
<feature type="compositionally biased region" description="Polar residues" evidence="19">
    <location>
        <begin position="4051"/>
        <end position="4060"/>
    </location>
</feature>
<evidence type="ECO:0000313" key="27">
    <source>
        <dbReference type="EMBL" id="KAK6170351.1"/>
    </source>
</evidence>
<dbReference type="InterPro" id="IPR000859">
    <property type="entry name" value="CUB_dom"/>
</dbReference>
<feature type="disulfide bond" evidence="16">
    <location>
        <begin position="2855"/>
        <end position="2872"/>
    </location>
</feature>
<feature type="domain" description="Sushi" evidence="26">
    <location>
        <begin position="571"/>
        <end position="630"/>
    </location>
</feature>
<accession>A0AAN8PD09</accession>
<feature type="domain" description="EGF-like" evidence="23">
    <location>
        <begin position="2618"/>
        <end position="2654"/>
    </location>
</feature>
<dbReference type="PROSITE" id="PS50923">
    <property type="entry name" value="SUSHI"/>
    <property type="match status" value="6"/>
</dbReference>
<dbReference type="InterPro" id="IPR018097">
    <property type="entry name" value="EGF_Ca-bd_CS"/>
</dbReference>
<evidence type="ECO:0000256" key="18">
    <source>
        <dbReference type="PROSITE-ProRule" id="PRU00302"/>
    </source>
</evidence>
<keyword evidence="20" id="KW-0472">Membrane</keyword>
<dbReference type="SMART" id="SM00034">
    <property type="entry name" value="CLECT"/>
    <property type="match status" value="1"/>
</dbReference>
<feature type="domain" description="EGF-like" evidence="23">
    <location>
        <begin position="3038"/>
        <end position="3074"/>
    </location>
</feature>
<dbReference type="InterPro" id="IPR000152">
    <property type="entry name" value="EGF-type_Asp/Asn_hydroxyl_site"/>
</dbReference>
<protein>
    <recommendedName>
        <fullName evidence="29">Fibropellin-1</fullName>
    </recommendedName>
</protein>
<dbReference type="PROSITE" id="PS50041">
    <property type="entry name" value="C_TYPE_LECTIN_2"/>
    <property type="match status" value="1"/>
</dbReference>
<dbReference type="PROSITE" id="PS01180">
    <property type="entry name" value="CUB"/>
    <property type="match status" value="3"/>
</dbReference>
<keyword evidence="11 16" id="KW-1015">Disulfide bond</keyword>
<feature type="chain" id="PRO_5042963001" description="Fibropellin-1" evidence="21">
    <location>
        <begin position="26"/>
        <end position="4060"/>
    </location>
</feature>
<dbReference type="SMART" id="SM01411">
    <property type="entry name" value="Ephrin_rec_like"/>
    <property type="match status" value="7"/>
</dbReference>
<dbReference type="InterPro" id="IPR023415">
    <property type="entry name" value="LDLR_class-A_CS"/>
</dbReference>
<comment type="subcellular location">
    <subcellularLocation>
        <location evidence="2">Cell projection</location>
    </subcellularLocation>
    <subcellularLocation>
        <location evidence="1">Cytoplasm</location>
        <location evidence="1">Cytoskeleton</location>
    </subcellularLocation>
    <subcellularLocation>
        <location evidence="3">Secreted</location>
    </subcellularLocation>
</comment>
<dbReference type="InterPro" id="IPR009030">
    <property type="entry name" value="Growth_fac_rcpt_cys_sf"/>
</dbReference>
<evidence type="ECO:0000256" key="1">
    <source>
        <dbReference type="ARBA" id="ARBA00004245"/>
    </source>
</evidence>
<dbReference type="InterPro" id="IPR013032">
    <property type="entry name" value="EGF-like_CS"/>
</dbReference>
<keyword evidence="18" id="KW-0768">Sushi</keyword>
<feature type="compositionally biased region" description="Pro residues" evidence="19">
    <location>
        <begin position="1467"/>
        <end position="1481"/>
    </location>
</feature>
<feature type="disulfide bond" evidence="16">
    <location>
        <begin position="3064"/>
        <end position="3073"/>
    </location>
</feature>
<feature type="domain" description="EGF-like" evidence="23">
    <location>
        <begin position="2924"/>
        <end position="2960"/>
    </location>
</feature>
<dbReference type="InterPro" id="IPR002172">
    <property type="entry name" value="LDrepeatLR_classA_rpt"/>
</dbReference>
<dbReference type="CDD" id="cd00041">
    <property type="entry name" value="CUB"/>
    <property type="match status" value="3"/>
</dbReference>
<feature type="domain" description="EGF-like" evidence="23">
    <location>
        <begin position="2886"/>
        <end position="2922"/>
    </location>
</feature>
<feature type="disulfide bond" evidence="16">
    <location>
        <begin position="2644"/>
        <end position="2653"/>
    </location>
</feature>
<dbReference type="PROSITE" id="PS50026">
    <property type="entry name" value="EGF_3"/>
    <property type="match status" value="17"/>
</dbReference>
<feature type="domain" description="Sushi" evidence="26">
    <location>
        <begin position="1027"/>
        <end position="1089"/>
    </location>
</feature>
<dbReference type="Gene3D" id="2.60.120.290">
    <property type="entry name" value="Spermadhesin, CUB domain"/>
    <property type="match status" value="3"/>
</dbReference>
<feature type="domain" description="EGF-like" evidence="23">
    <location>
        <begin position="2693"/>
        <end position="2730"/>
    </location>
</feature>
<feature type="compositionally biased region" description="Low complexity" evidence="19">
    <location>
        <begin position="1410"/>
        <end position="1438"/>
    </location>
</feature>
<dbReference type="GO" id="GO:0007219">
    <property type="term" value="P:Notch signaling pathway"/>
    <property type="evidence" value="ECO:0007669"/>
    <property type="project" value="TreeGrafter"/>
</dbReference>
<feature type="disulfide bond" evidence="18">
    <location>
        <begin position="935"/>
        <end position="962"/>
    </location>
</feature>
<name>A0AAN8PD09_PATCE</name>
<feature type="disulfide bond" evidence="16">
    <location>
        <begin position="2660"/>
        <end position="2670"/>
    </location>
</feature>
<evidence type="ECO:0000256" key="4">
    <source>
        <dbReference type="ARBA" id="ARBA00022490"/>
    </source>
</evidence>
<evidence type="ECO:0000256" key="19">
    <source>
        <dbReference type="SAM" id="MobiDB-lite"/>
    </source>
</evidence>
<dbReference type="GO" id="GO:0005856">
    <property type="term" value="C:cytoskeleton"/>
    <property type="evidence" value="ECO:0007669"/>
    <property type="project" value="UniProtKB-SubCell"/>
</dbReference>
<dbReference type="GO" id="GO:0005576">
    <property type="term" value="C:extracellular region"/>
    <property type="evidence" value="ECO:0007669"/>
    <property type="project" value="UniProtKB-SubCell"/>
</dbReference>
<keyword evidence="8 21" id="KW-0732">Signal</keyword>
<dbReference type="Pfam" id="PF00008">
    <property type="entry name" value="EGF"/>
    <property type="match status" value="7"/>
</dbReference>
<feature type="disulfide bond" evidence="16">
    <location>
        <begin position="2874"/>
        <end position="2883"/>
    </location>
</feature>
<dbReference type="InterPro" id="IPR035914">
    <property type="entry name" value="Sperma_CUB_dom_sf"/>
</dbReference>
<feature type="domain" description="HYR" evidence="25">
    <location>
        <begin position="2045"/>
        <end position="2130"/>
    </location>
</feature>
<dbReference type="GO" id="GO:0005509">
    <property type="term" value="F:calcium ion binding"/>
    <property type="evidence" value="ECO:0007669"/>
    <property type="project" value="InterPro"/>
</dbReference>
<dbReference type="FunFam" id="2.10.25.10:FF:000122">
    <property type="entry name" value="Protein crumbs homolog 2"/>
    <property type="match status" value="3"/>
</dbReference>
<dbReference type="InterPro" id="IPR001304">
    <property type="entry name" value="C-type_lectin-like"/>
</dbReference>
<dbReference type="Proteomes" id="UP001347796">
    <property type="component" value="Unassembled WGS sequence"/>
</dbReference>
<keyword evidence="7 20" id="KW-0812">Transmembrane</keyword>
<dbReference type="InterPro" id="IPR000436">
    <property type="entry name" value="Sushi_SCR_CCP_dom"/>
</dbReference>
<dbReference type="SMART" id="SM00179">
    <property type="entry name" value="EGF_CA"/>
    <property type="match status" value="17"/>
</dbReference>
<dbReference type="PROSITE" id="PS50068">
    <property type="entry name" value="LDLRA_2"/>
    <property type="match status" value="1"/>
</dbReference>
<feature type="domain" description="EGF-like" evidence="23">
    <location>
        <begin position="2846"/>
        <end position="2884"/>
    </location>
</feature>
<dbReference type="SMART" id="SM00042">
    <property type="entry name" value="CUB"/>
    <property type="match status" value="3"/>
</dbReference>
<dbReference type="Pfam" id="PF13385">
    <property type="entry name" value="Laminin_G_3"/>
    <property type="match status" value="1"/>
</dbReference>
<dbReference type="SMART" id="SM00181">
    <property type="entry name" value="EGF"/>
    <property type="match status" value="21"/>
</dbReference>
<feature type="disulfide bond" evidence="18">
    <location>
        <begin position="1060"/>
        <end position="1087"/>
    </location>
</feature>
<evidence type="ECO:0000256" key="21">
    <source>
        <dbReference type="SAM" id="SignalP"/>
    </source>
</evidence>
<dbReference type="InterPro" id="IPR035976">
    <property type="entry name" value="Sushi/SCR/CCP_sf"/>
</dbReference>
<feature type="disulfide bond" evidence="16">
    <location>
        <begin position="2912"/>
        <end position="2921"/>
    </location>
</feature>
<evidence type="ECO:0000259" key="26">
    <source>
        <dbReference type="PROSITE" id="PS50923"/>
    </source>
</evidence>
<evidence type="ECO:0000256" key="3">
    <source>
        <dbReference type="ARBA" id="ARBA00004613"/>
    </source>
</evidence>
<feature type="domain" description="EGF-like" evidence="23">
    <location>
        <begin position="2770"/>
        <end position="2806"/>
    </location>
</feature>
<keyword evidence="9" id="KW-0677">Repeat</keyword>
<dbReference type="Pfam" id="PF00084">
    <property type="entry name" value="Sushi"/>
    <property type="match status" value="7"/>
</dbReference>
<feature type="domain" description="Sushi" evidence="26">
    <location>
        <begin position="746"/>
        <end position="804"/>
    </location>
</feature>
<feature type="domain" description="C-type lectin" evidence="24">
    <location>
        <begin position="53"/>
        <end position="191"/>
    </location>
</feature>
<feature type="disulfide bond" evidence="16">
    <location>
        <begin position="3103"/>
        <end position="3112"/>
    </location>
</feature>
<feature type="disulfide bond" evidence="16">
    <location>
        <begin position="2758"/>
        <end position="2767"/>
    </location>
</feature>
<dbReference type="InterPro" id="IPR049883">
    <property type="entry name" value="NOTCH1_EGF-like"/>
</dbReference>
<evidence type="ECO:0000256" key="5">
    <source>
        <dbReference type="ARBA" id="ARBA00022525"/>
    </source>
</evidence>
<dbReference type="GO" id="GO:0042995">
    <property type="term" value="C:cell projection"/>
    <property type="evidence" value="ECO:0007669"/>
    <property type="project" value="UniProtKB-SubCell"/>
</dbReference>
<feature type="compositionally biased region" description="Low complexity" evidence="19">
    <location>
        <begin position="1482"/>
        <end position="1493"/>
    </location>
</feature>
<evidence type="ECO:0000313" key="28">
    <source>
        <dbReference type="Proteomes" id="UP001347796"/>
    </source>
</evidence>
<evidence type="ECO:0000256" key="9">
    <source>
        <dbReference type="ARBA" id="ARBA00022737"/>
    </source>
</evidence>
<dbReference type="Gene3D" id="2.60.120.200">
    <property type="match status" value="1"/>
</dbReference>
<dbReference type="PROSITE" id="PS01209">
    <property type="entry name" value="LDLRA_1"/>
    <property type="match status" value="1"/>
</dbReference>
<feature type="domain" description="EGF-like" evidence="23">
    <location>
        <begin position="3886"/>
        <end position="3920"/>
    </location>
</feature>
<dbReference type="PROSITE" id="PS50825">
    <property type="entry name" value="HYR"/>
    <property type="match status" value="2"/>
</dbReference>
<dbReference type="FunFam" id="2.10.25.10:FF:000045">
    <property type="entry name" value="Slit guidance ligand 2"/>
    <property type="match status" value="1"/>
</dbReference>
<dbReference type="PROSITE" id="PS01187">
    <property type="entry name" value="EGF_CA"/>
    <property type="match status" value="4"/>
</dbReference>
<dbReference type="CDD" id="cd00033">
    <property type="entry name" value="CCP"/>
    <property type="match status" value="8"/>
</dbReference>
<dbReference type="Gene3D" id="2.10.50.10">
    <property type="entry name" value="Tumor Necrosis Factor Receptor, subunit A, domain 2"/>
    <property type="match status" value="6"/>
</dbReference>
<feature type="disulfide bond" evidence="16">
    <location>
        <begin position="2681"/>
        <end position="2690"/>
    </location>
</feature>
<evidence type="ECO:0000256" key="13">
    <source>
        <dbReference type="ARBA" id="ARBA00023212"/>
    </source>
</evidence>
<feature type="region of interest" description="Disordered" evidence="19">
    <location>
        <begin position="1410"/>
        <end position="1514"/>
    </location>
</feature>
<feature type="disulfide bond" evidence="16">
    <location>
        <begin position="2606"/>
        <end position="2615"/>
    </location>
</feature>
<evidence type="ECO:0000256" key="11">
    <source>
        <dbReference type="ARBA" id="ARBA00023157"/>
    </source>
</evidence>
<feature type="domain" description="EGF-like" evidence="23">
    <location>
        <begin position="2740"/>
        <end position="2768"/>
    </location>
</feature>
<feature type="disulfide bond" evidence="17">
    <location>
        <begin position="215"/>
        <end position="230"/>
    </location>
</feature>
<dbReference type="InterPro" id="IPR013320">
    <property type="entry name" value="ConA-like_dom_sf"/>
</dbReference>
<dbReference type="SMART" id="SM00192">
    <property type="entry name" value="LDLa"/>
    <property type="match status" value="1"/>
</dbReference>
<evidence type="ECO:0000259" key="23">
    <source>
        <dbReference type="PROSITE" id="PS50026"/>
    </source>
</evidence>
<evidence type="ECO:0008006" key="29">
    <source>
        <dbReference type="Google" id="ProtNLM"/>
    </source>
</evidence>
<organism evidence="27 28">
    <name type="scientific">Patella caerulea</name>
    <name type="common">Rayed Mediterranean limpet</name>
    <dbReference type="NCBI Taxonomy" id="87958"/>
    <lineage>
        <taxon>Eukaryota</taxon>
        <taxon>Metazoa</taxon>
        <taxon>Spiralia</taxon>
        <taxon>Lophotrochozoa</taxon>
        <taxon>Mollusca</taxon>
        <taxon>Gastropoda</taxon>
        <taxon>Patellogastropoda</taxon>
        <taxon>Patelloidea</taxon>
        <taxon>Patellidae</taxon>
        <taxon>Patella</taxon>
    </lineage>
</organism>
<dbReference type="SUPFAM" id="SSF57184">
    <property type="entry name" value="Growth factor receptor domain"/>
    <property type="match status" value="4"/>
</dbReference>
<dbReference type="InterPro" id="IPR016186">
    <property type="entry name" value="C-type_lectin-like/link_sf"/>
</dbReference>
<proteinExistence type="predicted"/>
<feature type="compositionally biased region" description="Low complexity" evidence="19">
    <location>
        <begin position="4041"/>
        <end position="4050"/>
    </location>
</feature>
<comment type="caution">
    <text evidence="16">Lacks conserved residue(s) required for the propagation of feature annotation.</text>
</comment>
<feature type="disulfide bond" evidence="16">
    <location>
        <begin position="3026"/>
        <end position="3035"/>
    </location>
</feature>
<evidence type="ECO:0000256" key="17">
    <source>
        <dbReference type="PROSITE-ProRule" id="PRU00124"/>
    </source>
</evidence>
<dbReference type="Gene3D" id="2.10.25.10">
    <property type="entry name" value="Laminin"/>
    <property type="match status" value="17"/>
</dbReference>
<dbReference type="InterPro" id="IPR000742">
    <property type="entry name" value="EGF"/>
</dbReference>
<dbReference type="InterPro" id="IPR016187">
    <property type="entry name" value="CTDL_fold"/>
</dbReference>
<dbReference type="CDD" id="cd00054">
    <property type="entry name" value="EGF_CA"/>
    <property type="match status" value="15"/>
</dbReference>
<dbReference type="FunFam" id="2.10.25.10:FF:000321">
    <property type="entry name" value="Protein delta homolog 1"/>
    <property type="match status" value="1"/>
</dbReference>
<feature type="domain" description="EGF-like" evidence="23">
    <location>
        <begin position="2656"/>
        <end position="2691"/>
    </location>
</feature>
<dbReference type="FunFam" id="2.60.120.290:FF:000013">
    <property type="entry name" value="Membrane frizzled-related protein"/>
    <property type="match status" value="1"/>
</dbReference>
<feature type="domain" description="Sushi" evidence="26">
    <location>
        <begin position="901"/>
        <end position="964"/>
    </location>
</feature>
<feature type="disulfide bond" evidence="16">
    <location>
        <begin position="3888"/>
        <end position="3898"/>
    </location>
</feature>
<dbReference type="FunFam" id="2.10.25.10:FF:000318">
    <property type="entry name" value="Eyes shut homolog"/>
    <property type="match status" value="1"/>
</dbReference>
<dbReference type="CDD" id="cd00112">
    <property type="entry name" value="LDLa"/>
    <property type="match status" value="1"/>
</dbReference>
<dbReference type="FunFam" id="2.10.25.10:FF:000005">
    <property type="entry name" value="Fibrillin 2"/>
    <property type="match status" value="1"/>
</dbReference>
<keyword evidence="5" id="KW-0964">Secreted</keyword>
<feature type="disulfide bond" evidence="18">
    <location>
        <begin position="775"/>
        <end position="802"/>
    </location>
</feature>
<feature type="domain" description="HYR" evidence="25">
    <location>
        <begin position="3331"/>
        <end position="3412"/>
    </location>
</feature>
<feature type="signal peptide" evidence="21">
    <location>
        <begin position="1"/>
        <end position="25"/>
    </location>
</feature>
<evidence type="ECO:0000256" key="7">
    <source>
        <dbReference type="ARBA" id="ARBA00022692"/>
    </source>
</evidence>
<feature type="domain" description="CUB" evidence="22">
    <location>
        <begin position="465"/>
        <end position="572"/>
    </location>
</feature>
<feature type="domain" description="EGF-like" evidence="23">
    <location>
        <begin position="3076"/>
        <end position="3113"/>
    </location>
</feature>
<feature type="transmembrane region" description="Helical" evidence="20">
    <location>
        <begin position="3928"/>
        <end position="3951"/>
    </location>
</feature>
<feature type="domain" description="CUB" evidence="22">
    <location>
        <begin position="236"/>
        <end position="344"/>
    </location>
</feature>
<feature type="disulfide bond" evidence="16">
    <location>
        <begin position="2950"/>
        <end position="2959"/>
    </location>
</feature>
<reference evidence="27 28" key="1">
    <citation type="submission" date="2024-01" db="EMBL/GenBank/DDBJ databases">
        <title>The genome of the rayed Mediterranean limpet Patella caerulea (Linnaeus, 1758).</title>
        <authorList>
            <person name="Anh-Thu Weber A."/>
            <person name="Halstead-Nussloch G."/>
        </authorList>
    </citation>
    <scope>NUCLEOTIDE SEQUENCE [LARGE SCALE GENOMIC DNA]</scope>
    <source>
        <strain evidence="27">AATW-2023a</strain>
        <tissue evidence="27">Whole specimen</tissue>
    </source>
</reference>
<dbReference type="SUPFAM" id="SSF49854">
    <property type="entry name" value="Spermadhesin, CUB domain"/>
    <property type="match status" value="3"/>
</dbReference>
<evidence type="ECO:0000256" key="12">
    <source>
        <dbReference type="ARBA" id="ARBA00023180"/>
    </source>
</evidence>
<dbReference type="SUPFAM" id="SSF57424">
    <property type="entry name" value="LDL receptor-like module"/>
    <property type="match status" value="1"/>
</dbReference>
<feature type="domain" description="EGF-like" evidence="23">
    <location>
        <begin position="804"/>
        <end position="842"/>
    </location>
</feature>
<keyword evidence="12" id="KW-0325">Glycoprotein</keyword>
<dbReference type="Pfam" id="PF00431">
    <property type="entry name" value="CUB"/>
    <property type="match status" value="3"/>
</dbReference>
<feature type="disulfide bond" evidence="15">
    <location>
        <begin position="465"/>
        <end position="492"/>
    </location>
</feature>
<dbReference type="EMBL" id="JAZGQO010000014">
    <property type="protein sequence ID" value="KAK6170351.1"/>
    <property type="molecule type" value="Genomic_DNA"/>
</dbReference>
<keyword evidence="4" id="KW-0963">Cytoplasm</keyword>
<dbReference type="CDD" id="cd00037">
    <property type="entry name" value="CLECT"/>
    <property type="match status" value="1"/>
</dbReference>
<dbReference type="Pfam" id="PF12661">
    <property type="entry name" value="hEGF"/>
    <property type="match status" value="3"/>
</dbReference>
<evidence type="ECO:0000256" key="15">
    <source>
        <dbReference type="PROSITE-ProRule" id="PRU00059"/>
    </source>
</evidence>
<comment type="caution">
    <text evidence="27">The sequence shown here is derived from an EMBL/GenBank/DDBJ whole genome shotgun (WGS) entry which is preliminary data.</text>
</comment>
<dbReference type="InterPro" id="IPR003410">
    <property type="entry name" value="HYR_dom"/>
</dbReference>
<feature type="domain" description="Sushi" evidence="26">
    <location>
        <begin position="688"/>
        <end position="745"/>
    </location>
</feature>
<keyword evidence="10 20" id="KW-1133">Transmembrane helix</keyword>
<feature type="domain" description="Sushi" evidence="26">
    <location>
        <begin position="631"/>
        <end position="687"/>
    </location>
</feature>
<evidence type="ECO:0000259" key="25">
    <source>
        <dbReference type="PROSITE" id="PS50825"/>
    </source>
</evidence>
<keyword evidence="13" id="KW-0206">Cytoskeleton</keyword>
<dbReference type="InterPro" id="IPR036055">
    <property type="entry name" value="LDL_receptor-like_sf"/>
</dbReference>
<keyword evidence="28" id="KW-1185">Reference proteome</keyword>
<dbReference type="Pfam" id="PF07699">
    <property type="entry name" value="Ephrin_rec_like"/>
    <property type="match status" value="7"/>
</dbReference>
<dbReference type="FunFam" id="2.10.25.10:FF:000173">
    <property type="entry name" value="Neurogenic locus notch protein 2"/>
    <property type="match status" value="1"/>
</dbReference>
<evidence type="ECO:0000256" key="2">
    <source>
        <dbReference type="ARBA" id="ARBA00004316"/>
    </source>
</evidence>
<dbReference type="FunFam" id="2.10.25.10:FF:000472">
    <property type="entry name" value="Uncharacterized protein, isoform A"/>
    <property type="match status" value="1"/>
</dbReference>
<dbReference type="SUPFAM" id="SSF57196">
    <property type="entry name" value="EGF/Laminin"/>
    <property type="match status" value="14"/>
</dbReference>
<feature type="domain" description="EGF-like" evidence="23">
    <location>
        <begin position="2580"/>
        <end position="2616"/>
    </location>
</feature>
<feature type="disulfide bond" evidence="18">
    <location>
        <begin position="716"/>
        <end position="743"/>
    </location>
</feature>
<dbReference type="FunFam" id="2.10.50.10:FF:000018">
    <property type="entry name" value="Sushi, von Willebrand factor type A, EGF and pentraxin domain-containing 1"/>
    <property type="match status" value="1"/>
</dbReference>
<feature type="domain" description="EGF-like" evidence="23">
    <location>
        <begin position="3843"/>
        <end position="3885"/>
    </location>
</feature>
<feature type="disulfide bond" evidence="16">
    <location>
        <begin position="2834"/>
        <end position="2843"/>
    </location>
</feature>
<dbReference type="SMART" id="SM00032">
    <property type="entry name" value="CCP"/>
    <property type="match status" value="10"/>
</dbReference>
<dbReference type="Pfam" id="PF07645">
    <property type="entry name" value="EGF_CA"/>
    <property type="match status" value="3"/>
</dbReference>
<dbReference type="PANTHER" id="PTHR12916:SF13">
    <property type="entry name" value="SUSHI, VON WILLEBRAND FACTOR TYPE A, EGF AND PENTRAXIN DOMAIN-CONTAINING PROTEIN 1-LIKE"/>
    <property type="match status" value="1"/>
</dbReference>
<feature type="compositionally biased region" description="Pro residues" evidence="19">
    <location>
        <begin position="1494"/>
        <end position="1507"/>
    </location>
</feature>
<evidence type="ECO:0000256" key="14">
    <source>
        <dbReference type="ARBA" id="ARBA00023273"/>
    </source>
</evidence>
<feature type="disulfide bond" evidence="16">
    <location>
        <begin position="2796"/>
        <end position="2805"/>
    </location>
</feature>
<evidence type="ECO:0000256" key="20">
    <source>
        <dbReference type="SAM" id="Phobius"/>
    </source>
</evidence>
<feature type="domain" description="EGF-like" evidence="23">
    <location>
        <begin position="2962"/>
        <end position="2998"/>
    </location>
</feature>
<evidence type="ECO:0000256" key="10">
    <source>
        <dbReference type="ARBA" id="ARBA00022989"/>
    </source>
</evidence>